<gene>
    <name evidence="3" type="ORF">TVAG_280970</name>
</gene>
<dbReference type="Proteomes" id="UP000001542">
    <property type="component" value="Unassembled WGS sequence"/>
</dbReference>
<dbReference type="AlphaFoldDB" id="A2DRL7"/>
<feature type="region of interest" description="Disordered" evidence="1">
    <location>
        <begin position="241"/>
        <end position="263"/>
    </location>
</feature>
<keyword evidence="2" id="KW-0812">Transmembrane</keyword>
<dbReference type="InParanoid" id="A2DRL7"/>
<protein>
    <submittedName>
        <fullName evidence="3">Uncharacterized protein</fullName>
    </submittedName>
</protein>
<keyword evidence="2" id="KW-1133">Transmembrane helix</keyword>
<organism evidence="3 4">
    <name type="scientific">Trichomonas vaginalis (strain ATCC PRA-98 / G3)</name>
    <dbReference type="NCBI Taxonomy" id="412133"/>
    <lineage>
        <taxon>Eukaryota</taxon>
        <taxon>Metamonada</taxon>
        <taxon>Parabasalia</taxon>
        <taxon>Trichomonadida</taxon>
        <taxon>Trichomonadidae</taxon>
        <taxon>Trichomonas</taxon>
    </lineage>
</organism>
<dbReference type="EMBL" id="DS113236">
    <property type="protein sequence ID" value="EAY16980.1"/>
    <property type="molecule type" value="Genomic_DNA"/>
</dbReference>
<dbReference type="PANTHER" id="PTHR16861:SF4">
    <property type="entry name" value="SH3 DOMAIN PROTEIN (AFU_ORTHOLOGUE AFUA_1G13610)"/>
    <property type="match status" value="1"/>
</dbReference>
<evidence type="ECO:0000256" key="1">
    <source>
        <dbReference type="SAM" id="MobiDB-lite"/>
    </source>
</evidence>
<feature type="compositionally biased region" description="Basic and acidic residues" evidence="1">
    <location>
        <begin position="241"/>
        <end position="255"/>
    </location>
</feature>
<dbReference type="KEGG" id="tva:4774993"/>
<proteinExistence type="predicted"/>
<name>A2DRL7_TRIV3</name>
<sequence>MGDKNYTLLKKNVAAFDFTEDGKLYCTGNEEITAIIFDLSEFKADDYLYITGNANLTIGTTSDSQYKLDPTKSLVLVATTFDGNGEFSSFSYSDYNPYKLSIKYYNIDGDTVYSRKSLSFYRNFRIITFKCEDSTYEFNRNFQTQSSSDKETMIINSKVGTHKFASEPDNSNPAPNPNPGKTDPKPGSNPTETTNGKEDGSDAKTGGGNGGKIAGAVIGVLIVIAIVCVVVFFVLKKKKASEEKDSNDDQVHEDASMDDAVGV</sequence>
<evidence type="ECO:0000256" key="2">
    <source>
        <dbReference type="SAM" id="Phobius"/>
    </source>
</evidence>
<keyword evidence="2" id="KW-0472">Membrane</keyword>
<evidence type="ECO:0000313" key="4">
    <source>
        <dbReference type="Proteomes" id="UP000001542"/>
    </source>
</evidence>
<dbReference type="RefSeq" id="XP_001329203.1">
    <property type="nucleotide sequence ID" value="XM_001329168.1"/>
</dbReference>
<reference evidence="3" key="2">
    <citation type="journal article" date="2007" name="Science">
        <title>Draft genome sequence of the sexually transmitted pathogen Trichomonas vaginalis.</title>
        <authorList>
            <person name="Carlton J.M."/>
            <person name="Hirt R.P."/>
            <person name="Silva J.C."/>
            <person name="Delcher A.L."/>
            <person name="Schatz M."/>
            <person name="Zhao Q."/>
            <person name="Wortman J.R."/>
            <person name="Bidwell S.L."/>
            <person name="Alsmark U.C.M."/>
            <person name="Besteiro S."/>
            <person name="Sicheritz-Ponten T."/>
            <person name="Noel C.J."/>
            <person name="Dacks J.B."/>
            <person name="Foster P.G."/>
            <person name="Simillion C."/>
            <person name="Van de Peer Y."/>
            <person name="Miranda-Saavedra D."/>
            <person name="Barton G.J."/>
            <person name="Westrop G.D."/>
            <person name="Mueller S."/>
            <person name="Dessi D."/>
            <person name="Fiori P.L."/>
            <person name="Ren Q."/>
            <person name="Paulsen I."/>
            <person name="Zhang H."/>
            <person name="Bastida-Corcuera F.D."/>
            <person name="Simoes-Barbosa A."/>
            <person name="Brown M.T."/>
            <person name="Hayes R.D."/>
            <person name="Mukherjee M."/>
            <person name="Okumura C.Y."/>
            <person name="Schneider R."/>
            <person name="Smith A.J."/>
            <person name="Vanacova S."/>
            <person name="Villalvazo M."/>
            <person name="Haas B.J."/>
            <person name="Pertea M."/>
            <person name="Feldblyum T.V."/>
            <person name="Utterback T.R."/>
            <person name="Shu C.L."/>
            <person name="Osoegawa K."/>
            <person name="de Jong P.J."/>
            <person name="Hrdy I."/>
            <person name="Horvathova L."/>
            <person name="Zubacova Z."/>
            <person name="Dolezal P."/>
            <person name="Malik S.B."/>
            <person name="Logsdon J.M. Jr."/>
            <person name="Henze K."/>
            <person name="Gupta A."/>
            <person name="Wang C.C."/>
            <person name="Dunne R.L."/>
            <person name="Upcroft J.A."/>
            <person name="Upcroft P."/>
            <person name="White O."/>
            <person name="Salzberg S.L."/>
            <person name="Tang P."/>
            <person name="Chiu C.-H."/>
            <person name="Lee Y.-S."/>
            <person name="Embley T.M."/>
            <person name="Coombs G.H."/>
            <person name="Mottram J.C."/>
            <person name="Tachezy J."/>
            <person name="Fraser-Liggett C.M."/>
            <person name="Johnson P.J."/>
        </authorList>
    </citation>
    <scope>NUCLEOTIDE SEQUENCE [LARGE SCALE GENOMIC DNA]</scope>
    <source>
        <strain evidence="3">G3</strain>
    </source>
</reference>
<reference evidence="3" key="1">
    <citation type="submission" date="2006-10" db="EMBL/GenBank/DDBJ databases">
        <authorList>
            <person name="Amadeo P."/>
            <person name="Zhao Q."/>
            <person name="Wortman J."/>
            <person name="Fraser-Liggett C."/>
            <person name="Carlton J."/>
        </authorList>
    </citation>
    <scope>NUCLEOTIDE SEQUENCE</scope>
    <source>
        <strain evidence="3">G3</strain>
    </source>
</reference>
<dbReference type="PANTHER" id="PTHR16861">
    <property type="entry name" value="GLYCOPROTEIN 38"/>
    <property type="match status" value="1"/>
</dbReference>
<accession>A2DRL7</accession>
<feature type="region of interest" description="Disordered" evidence="1">
    <location>
        <begin position="162"/>
        <end position="208"/>
    </location>
</feature>
<feature type="transmembrane region" description="Helical" evidence="2">
    <location>
        <begin position="213"/>
        <end position="235"/>
    </location>
</feature>
<dbReference type="VEuPathDB" id="TrichDB:TVAGG3_0696760"/>
<keyword evidence="4" id="KW-1185">Reference proteome</keyword>
<dbReference type="VEuPathDB" id="TrichDB:TVAG_280970"/>
<evidence type="ECO:0000313" key="3">
    <source>
        <dbReference type="EMBL" id="EAY16980.1"/>
    </source>
</evidence>